<protein>
    <recommendedName>
        <fullName evidence="3">N-acetyltransferase domain-containing protein</fullName>
    </recommendedName>
</protein>
<feature type="compositionally biased region" description="Basic residues" evidence="1">
    <location>
        <begin position="377"/>
        <end position="386"/>
    </location>
</feature>
<keyword evidence="2" id="KW-0472">Membrane</keyword>
<dbReference type="GO" id="GO:0016747">
    <property type="term" value="F:acyltransferase activity, transferring groups other than amino-acyl groups"/>
    <property type="evidence" value="ECO:0007669"/>
    <property type="project" value="InterPro"/>
</dbReference>
<dbReference type="SUPFAM" id="SSF55729">
    <property type="entry name" value="Acyl-CoA N-acyltransferases (Nat)"/>
    <property type="match status" value="1"/>
</dbReference>
<name>A0AAN6F8H4_9PEZI</name>
<dbReference type="PROSITE" id="PS51186">
    <property type="entry name" value="GNAT"/>
    <property type="match status" value="1"/>
</dbReference>
<dbReference type="InterPro" id="IPR000182">
    <property type="entry name" value="GNAT_dom"/>
</dbReference>
<evidence type="ECO:0000259" key="3">
    <source>
        <dbReference type="PROSITE" id="PS51186"/>
    </source>
</evidence>
<evidence type="ECO:0000256" key="1">
    <source>
        <dbReference type="SAM" id="MobiDB-lite"/>
    </source>
</evidence>
<reference evidence="4" key="1">
    <citation type="submission" date="2021-12" db="EMBL/GenBank/DDBJ databases">
        <title>Black yeast isolated from Biological Soil Crust.</title>
        <authorList>
            <person name="Kurbessoian T."/>
        </authorList>
    </citation>
    <scope>NUCLEOTIDE SEQUENCE</scope>
    <source>
        <strain evidence="4">CCFEE 5208</strain>
    </source>
</reference>
<dbReference type="Proteomes" id="UP001168146">
    <property type="component" value="Unassembled WGS sequence"/>
</dbReference>
<feature type="compositionally biased region" description="Low complexity" evidence="1">
    <location>
        <begin position="115"/>
        <end position="126"/>
    </location>
</feature>
<keyword evidence="2" id="KW-1133">Transmembrane helix</keyword>
<gene>
    <name evidence="4" type="ORF">LTR82_016094</name>
</gene>
<dbReference type="Pfam" id="PF00583">
    <property type="entry name" value="Acetyltransf_1"/>
    <property type="match status" value="1"/>
</dbReference>
<feature type="transmembrane region" description="Helical" evidence="2">
    <location>
        <begin position="221"/>
        <end position="240"/>
    </location>
</feature>
<accession>A0AAN6F8H4</accession>
<evidence type="ECO:0000313" key="5">
    <source>
        <dbReference type="Proteomes" id="UP001168146"/>
    </source>
</evidence>
<feature type="domain" description="N-acetyltransferase" evidence="3">
    <location>
        <begin position="219"/>
        <end position="367"/>
    </location>
</feature>
<keyword evidence="2" id="KW-0812">Transmembrane</keyword>
<evidence type="ECO:0000256" key="2">
    <source>
        <dbReference type="SAM" id="Phobius"/>
    </source>
</evidence>
<feature type="region of interest" description="Disordered" evidence="1">
    <location>
        <begin position="364"/>
        <end position="386"/>
    </location>
</feature>
<dbReference type="CDD" id="cd04301">
    <property type="entry name" value="NAT_SF"/>
    <property type="match status" value="1"/>
</dbReference>
<evidence type="ECO:0000313" key="4">
    <source>
        <dbReference type="EMBL" id="KAK0307053.1"/>
    </source>
</evidence>
<dbReference type="InterPro" id="IPR016181">
    <property type="entry name" value="Acyl_CoA_acyltransferase"/>
</dbReference>
<sequence length="386" mass="42473">MGRAQFLHPLHIQLANTNFNGGFGYASHPSFTSASAASKQSQQHEHQQFQLPALRVTPREDSTIVQLQRQRLRDQYAVAGVVGKNIPGFKTSAAFFASLRTNLRLHASPPPSPLSAPQSMSNSATSLPPPSPLSHPTDAPMDPPALPDEDPLADVPELTTYLATTDDDKIAALKLVADSVAQMRQNANNTLVWHPLNLAVGVALLALVARYTYEARQDKTVTALTCAGIIMIFLASFRYLTQGYLFAAEGINWEWLGDADVIVTKFGEEVIGTVVVQWVSGEARGKRKKAWRGEIIGWTVRLRYRKKGVGGALLEEAVREARMKGPETTIEFAEEHANSKRVLPSLYNSAFDKRDRRGRELLADLVEVSPTKGSPNKGRRRRGDSR</sequence>
<dbReference type="EMBL" id="JASUXU010000097">
    <property type="protein sequence ID" value="KAK0307053.1"/>
    <property type="molecule type" value="Genomic_DNA"/>
</dbReference>
<dbReference type="AlphaFoldDB" id="A0AAN6F8H4"/>
<proteinExistence type="predicted"/>
<feature type="region of interest" description="Disordered" evidence="1">
    <location>
        <begin position="107"/>
        <end position="150"/>
    </location>
</feature>
<organism evidence="4 5">
    <name type="scientific">Friedmanniomyces endolithicus</name>
    <dbReference type="NCBI Taxonomy" id="329885"/>
    <lineage>
        <taxon>Eukaryota</taxon>
        <taxon>Fungi</taxon>
        <taxon>Dikarya</taxon>
        <taxon>Ascomycota</taxon>
        <taxon>Pezizomycotina</taxon>
        <taxon>Dothideomycetes</taxon>
        <taxon>Dothideomycetidae</taxon>
        <taxon>Mycosphaerellales</taxon>
        <taxon>Teratosphaeriaceae</taxon>
        <taxon>Friedmanniomyces</taxon>
    </lineage>
</organism>
<dbReference type="Gene3D" id="3.40.630.30">
    <property type="match status" value="1"/>
</dbReference>
<comment type="caution">
    <text evidence="4">The sequence shown here is derived from an EMBL/GenBank/DDBJ whole genome shotgun (WGS) entry which is preliminary data.</text>
</comment>
<feature type="transmembrane region" description="Helical" evidence="2">
    <location>
        <begin position="191"/>
        <end position="209"/>
    </location>
</feature>